<evidence type="ECO:0000313" key="3">
    <source>
        <dbReference type="EMBL" id="MBP1926268.1"/>
    </source>
</evidence>
<name>A0ABS4GEZ0_9FIRM</name>
<evidence type="ECO:0000313" key="4">
    <source>
        <dbReference type="Proteomes" id="UP001519342"/>
    </source>
</evidence>
<organism evidence="3 4">
    <name type="scientific">Sedimentibacter acidaminivorans</name>
    <dbReference type="NCBI Taxonomy" id="913099"/>
    <lineage>
        <taxon>Bacteria</taxon>
        <taxon>Bacillati</taxon>
        <taxon>Bacillota</taxon>
        <taxon>Tissierellia</taxon>
        <taxon>Sedimentibacter</taxon>
    </lineage>
</organism>
<protein>
    <submittedName>
        <fullName evidence="3">Aldehyde:ferredoxin oxidoreductase</fullName>
    </submittedName>
</protein>
<evidence type="ECO:0000259" key="2">
    <source>
        <dbReference type="SMART" id="SM00790"/>
    </source>
</evidence>
<dbReference type="Proteomes" id="UP001519342">
    <property type="component" value="Unassembled WGS sequence"/>
</dbReference>
<keyword evidence="4" id="KW-1185">Reference proteome</keyword>
<dbReference type="InterPro" id="IPR036503">
    <property type="entry name" value="Ald_Fedxn_OxRdtase_N_sf"/>
</dbReference>
<dbReference type="PANTHER" id="PTHR30038">
    <property type="entry name" value="ALDEHYDE FERREDOXIN OXIDOREDUCTASE"/>
    <property type="match status" value="1"/>
</dbReference>
<gene>
    <name evidence="3" type="ORF">J2Z76_002133</name>
</gene>
<dbReference type="SUPFAM" id="SSF56228">
    <property type="entry name" value="Aldehyde ferredoxin oxidoreductase, N-terminal domain"/>
    <property type="match status" value="1"/>
</dbReference>
<proteinExistence type="predicted"/>
<evidence type="ECO:0000256" key="1">
    <source>
        <dbReference type="SAM" id="Phobius"/>
    </source>
</evidence>
<dbReference type="EMBL" id="JAGGKS010000006">
    <property type="protein sequence ID" value="MBP1926268.1"/>
    <property type="molecule type" value="Genomic_DNA"/>
</dbReference>
<dbReference type="RefSeq" id="WP_209512006.1">
    <property type="nucleotide sequence ID" value="NZ_JAGGKS010000006.1"/>
</dbReference>
<accession>A0ABS4GEZ0</accession>
<sequence length="521" mass="58651">MSKICYINLTTNEISYENYNIENLIYHGRSLTSYLVNKCTSPSTDRFDGENVIVLTPGLFTGTTAPSTGRISIATKKGKGLGMQIINMTGALPQKIASLGFESLVISGKSINNNTIIYIDKNKIEIKSLDNCNKKFVSEIISEIKTTYGNDCAIIGTGPASNNMMPLSTMFSTYPEGYPQYYCTRNGFGDIFGSKNLKAIIVNHDKYFQNICFDEKNFSIESKKLAKLIINNPICGQALPGHGSITLIKLLKNKDNIPSSKAYVPKVKLPLEEFRPAKKINKTCAPLCVIGCLNRHCKNDEEAFSAPAESEVNAALSHCYNIEDILFSKKINTRAFELGIDSTEFVFSSHLYYKAINKVPSKDDIYVLLTEIENNTILGKIIGSKTQGIYNFFRENQELEKLVTKPVINEEKNFNIALDKLFKDFENVDDLELMYRQIFLLSNLGFCIFTAFALINNKEALNIISNMYYYKTGQKITAVEMINFADKCIESEIRNEKDNAVGVIQKNIPEFTKVLYRYFSL</sequence>
<dbReference type="SUPFAM" id="SSF48310">
    <property type="entry name" value="Aldehyde ferredoxin oxidoreductase, C-terminal domains"/>
    <property type="match status" value="1"/>
</dbReference>
<dbReference type="Pfam" id="PF02730">
    <property type="entry name" value="AFOR_N"/>
    <property type="match status" value="1"/>
</dbReference>
<keyword evidence="1" id="KW-0472">Membrane</keyword>
<keyword evidence="1" id="KW-0812">Transmembrane</keyword>
<dbReference type="SMART" id="SM00790">
    <property type="entry name" value="AFOR_N"/>
    <property type="match status" value="1"/>
</dbReference>
<dbReference type="Gene3D" id="3.60.9.10">
    <property type="entry name" value="Aldehyde ferredoxin oxidoreductase, N-terminal domain"/>
    <property type="match status" value="1"/>
</dbReference>
<dbReference type="InterPro" id="IPR051919">
    <property type="entry name" value="W-dependent_AOR"/>
</dbReference>
<keyword evidence="1" id="KW-1133">Transmembrane helix</keyword>
<dbReference type="PANTHER" id="PTHR30038:SF0">
    <property type="entry name" value="TUNGSTEN-CONTAINING ALDEHYDE FERREDOXIN OXIDOREDUCTASE"/>
    <property type="match status" value="1"/>
</dbReference>
<feature type="domain" description="Aldehyde ferredoxin oxidoreductase N-terminal" evidence="2">
    <location>
        <begin position="1"/>
        <end position="206"/>
    </location>
</feature>
<reference evidence="3 4" key="1">
    <citation type="submission" date="2021-03" db="EMBL/GenBank/DDBJ databases">
        <title>Genomic Encyclopedia of Type Strains, Phase IV (KMG-IV): sequencing the most valuable type-strain genomes for metagenomic binning, comparative biology and taxonomic classification.</title>
        <authorList>
            <person name="Goeker M."/>
        </authorList>
    </citation>
    <scope>NUCLEOTIDE SEQUENCE [LARGE SCALE GENOMIC DNA]</scope>
    <source>
        <strain evidence="3 4">DSM 24004</strain>
    </source>
</reference>
<comment type="caution">
    <text evidence="3">The sequence shown here is derived from an EMBL/GenBank/DDBJ whole genome shotgun (WGS) entry which is preliminary data.</text>
</comment>
<dbReference type="InterPro" id="IPR013983">
    <property type="entry name" value="Ald_Fedxn_OxRdtase_N"/>
</dbReference>
<feature type="transmembrane region" description="Helical" evidence="1">
    <location>
        <begin position="433"/>
        <end position="455"/>
    </location>
</feature>
<dbReference type="InterPro" id="IPR036021">
    <property type="entry name" value="Tungsten_al_ferr_oxy-like_C"/>
</dbReference>